<dbReference type="Pfam" id="PF01494">
    <property type="entry name" value="FAD_binding_3"/>
    <property type="match status" value="1"/>
</dbReference>
<keyword evidence="5" id="KW-0560">Oxidoreductase</keyword>
<dbReference type="Gene3D" id="3.50.50.60">
    <property type="entry name" value="FAD/NAD(P)-binding domain"/>
    <property type="match status" value="1"/>
</dbReference>
<dbReference type="PANTHER" id="PTHR43004">
    <property type="entry name" value="TRK SYSTEM POTASSIUM UPTAKE PROTEIN"/>
    <property type="match status" value="1"/>
</dbReference>
<dbReference type="SUPFAM" id="SSF51905">
    <property type="entry name" value="FAD/NAD(P)-binding domain"/>
    <property type="match status" value="1"/>
</dbReference>
<dbReference type="Proteomes" id="UP001501358">
    <property type="component" value="Unassembled WGS sequence"/>
</dbReference>
<evidence type="ECO:0000256" key="1">
    <source>
        <dbReference type="ARBA" id="ARBA00001974"/>
    </source>
</evidence>
<dbReference type="Gene3D" id="3.40.30.120">
    <property type="match status" value="1"/>
</dbReference>
<sequence>MGDGATAGTTVKAVKAAKTATADTDVTVVGAGPTGLLLATELTLAGVRVALLERRTGRNGQSRALGLQPRTAEILRMRGLLAPLLARDEGLFPTALHFAGLPVPLDTTPWRTRHRGAVPVGQNRVEEFLEDGSAGNGVPVRRGCALTGLVQDADGVTAAFTGPGGRPGTVRSRWLVGCDGGRSTVRKLLGTPFPGTPGTVVMVAADVVLSEVPSEARPGALRSVGEAARAGGGVHGMMLPLREGVHRFMFSGPAQQRRDRAEPVTAAEVAEALAALYGGRAGLREVRHATRFTDASRQAERYRTGRVFLAGDAAHIHLPTGGQGLNLGMQDAFNLGWKLAAAVRYGAGDDLLDSYHAERHPVGAGVLRNTRAQGLLMAARDDDAVALREIVTDLLRLPGGNRYVTGAVTGLDVSYPVPGSPPHPLLGARVPDADLAVDGRPTGLYGLLADGRGLLLELPGAAPGLGGAAGPWAGRVLRVRSADAGGLDAAALLVRPDGHVCWASPDGGPDGLPAALARWFGPA</sequence>
<keyword evidence="5" id="KW-0503">Monooxygenase</keyword>
<dbReference type="InterPro" id="IPR050641">
    <property type="entry name" value="RIFMO-like"/>
</dbReference>
<organism evidence="5 6">
    <name type="scientific">Streptomyces thermolineatus</name>
    <dbReference type="NCBI Taxonomy" id="44033"/>
    <lineage>
        <taxon>Bacteria</taxon>
        <taxon>Bacillati</taxon>
        <taxon>Actinomycetota</taxon>
        <taxon>Actinomycetes</taxon>
        <taxon>Kitasatosporales</taxon>
        <taxon>Streptomycetaceae</taxon>
        <taxon>Streptomyces</taxon>
    </lineage>
</organism>
<dbReference type="Pfam" id="PF21274">
    <property type="entry name" value="Rng_hyd_C"/>
    <property type="match status" value="1"/>
</dbReference>
<dbReference type="RefSeq" id="WP_344385748.1">
    <property type="nucleotide sequence ID" value="NZ_BAAATA010000044.1"/>
</dbReference>
<accession>A0ABN3MUK8</accession>
<evidence type="ECO:0000313" key="6">
    <source>
        <dbReference type="Proteomes" id="UP001501358"/>
    </source>
</evidence>
<evidence type="ECO:0000256" key="2">
    <source>
        <dbReference type="ARBA" id="ARBA00022630"/>
    </source>
</evidence>
<dbReference type="PANTHER" id="PTHR43004:SF19">
    <property type="entry name" value="BINDING MONOOXYGENASE, PUTATIVE (JCVI)-RELATED"/>
    <property type="match status" value="1"/>
</dbReference>
<name>A0ABN3MUK8_9ACTN</name>
<comment type="cofactor">
    <cofactor evidence="1">
        <name>FAD</name>
        <dbReference type="ChEBI" id="CHEBI:57692"/>
    </cofactor>
</comment>
<evidence type="ECO:0000313" key="5">
    <source>
        <dbReference type="EMBL" id="GAA2508401.1"/>
    </source>
</evidence>
<keyword evidence="6" id="KW-1185">Reference proteome</keyword>
<reference evidence="5 6" key="1">
    <citation type="journal article" date="2019" name="Int. J. Syst. Evol. Microbiol.">
        <title>The Global Catalogue of Microorganisms (GCM) 10K type strain sequencing project: providing services to taxonomists for standard genome sequencing and annotation.</title>
        <authorList>
            <consortium name="The Broad Institute Genomics Platform"/>
            <consortium name="The Broad Institute Genome Sequencing Center for Infectious Disease"/>
            <person name="Wu L."/>
            <person name="Ma J."/>
        </authorList>
    </citation>
    <scope>NUCLEOTIDE SEQUENCE [LARGE SCALE GENOMIC DNA]</scope>
    <source>
        <strain evidence="5 6">JCM 6307</strain>
    </source>
</reference>
<comment type="caution">
    <text evidence="5">The sequence shown here is derived from an EMBL/GenBank/DDBJ whole genome shotgun (WGS) entry which is preliminary data.</text>
</comment>
<proteinExistence type="predicted"/>
<evidence type="ECO:0000256" key="3">
    <source>
        <dbReference type="ARBA" id="ARBA00022827"/>
    </source>
</evidence>
<keyword evidence="2" id="KW-0285">Flavoprotein</keyword>
<gene>
    <name evidence="5" type="ORF">GCM10010406_51160</name>
</gene>
<protein>
    <submittedName>
        <fullName evidence="5">FAD-dependent monooxygenase</fullName>
    </submittedName>
</protein>
<dbReference type="GO" id="GO:0004497">
    <property type="term" value="F:monooxygenase activity"/>
    <property type="evidence" value="ECO:0007669"/>
    <property type="project" value="UniProtKB-KW"/>
</dbReference>
<dbReference type="PRINTS" id="PR00420">
    <property type="entry name" value="RNGMNOXGNASE"/>
</dbReference>
<keyword evidence="3" id="KW-0274">FAD</keyword>
<evidence type="ECO:0000259" key="4">
    <source>
        <dbReference type="Pfam" id="PF01494"/>
    </source>
</evidence>
<dbReference type="EMBL" id="BAAATA010000044">
    <property type="protein sequence ID" value="GAA2508401.1"/>
    <property type="molecule type" value="Genomic_DNA"/>
</dbReference>
<dbReference type="InterPro" id="IPR002938">
    <property type="entry name" value="FAD-bd"/>
</dbReference>
<feature type="domain" description="FAD-binding" evidence="4">
    <location>
        <begin position="23"/>
        <end position="370"/>
    </location>
</feature>
<dbReference type="Gene3D" id="3.30.70.2450">
    <property type="match status" value="1"/>
</dbReference>
<dbReference type="InterPro" id="IPR036188">
    <property type="entry name" value="FAD/NAD-bd_sf"/>
</dbReference>